<organism evidence="2 5">
    <name type="scientific">Mesorhizobium plurifarium</name>
    <dbReference type="NCBI Taxonomy" id="69974"/>
    <lineage>
        <taxon>Bacteria</taxon>
        <taxon>Pseudomonadati</taxon>
        <taxon>Pseudomonadota</taxon>
        <taxon>Alphaproteobacteria</taxon>
        <taxon>Hyphomicrobiales</taxon>
        <taxon>Phyllobacteriaceae</taxon>
        <taxon>Mesorhizobium</taxon>
    </lineage>
</organism>
<evidence type="ECO:0000313" key="5">
    <source>
        <dbReference type="Proteomes" id="UP000046373"/>
    </source>
</evidence>
<evidence type="ECO:0000313" key="4">
    <source>
        <dbReference type="Proteomes" id="UP000046122"/>
    </source>
</evidence>
<gene>
    <name evidence="3" type="ORF">MPL3365_190003</name>
    <name evidence="2" type="ORF">MPLDJ20_70002</name>
</gene>
<feature type="region of interest" description="Disordered" evidence="1">
    <location>
        <begin position="63"/>
        <end position="116"/>
    </location>
</feature>
<evidence type="ECO:0000313" key="2">
    <source>
        <dbReference type="EMBL" id="CDX45004.1"/>
    </source>
</evidence>
<accession>A0A090FLY4</accession>
<evidence type="ECO:0008006" key="6">
    <source>
        <dbReference type="Google" id="ProtNLM"/>
    </source>
</evidence>
<dbReference type="GeneID" id="31893236"/>
<evidence type="ECO:0000256" key="1">
    <source>
        <dbReference type="SAM" id="MobiDB-lite"/>
    </source>
</evidence>
<dbReference type="Proteomes" id="UP000046373">
    <property type="component" value="Unassembled WGS sequence"/>
</dbReference>
<dbReference type="Proteomes" id="UP000046122">
    <property type="component" value="Unassembled WGS sequence"/>
</dbReference>
<protein>
    <recommendedName>
        <fullName evidence="6">DUF768 domain-containing protein</fullName>
    </recommendedName>
</protein>
<dbReference type="AlphaFoldDB" id="A0A090FLY4"/>
<name>A0A090FLY4_MESPL</name>
<dbReference type="EMBL" id="CCNE01000011">
    <property type="protein sequence ID" value="CDX54067.1"/>
    <property type="molecule type" value="Genomic_DNA"/>
</dbReference>
<proteinExistence type="predicted"/>
<dbReference type="EMBL" id="CCNB01000044">
    <property type="protein sequence ID" value="CDX45004.1"/>
    <property type="molecule type" value="Genomic_DNA"/>
</dbReference>
<sequence length="116" mass="12746">MNATKEFLRSWLEENVGNLPADTEVSVPMLAQQFEQDADAAGYTREVREQEIGNIEDAIQRALDKTGKENGETESNSDEENSLAPVIDALEASEPDHEASDDAEGPGNDQPWRNKG</sequence>
<evidence type="ECO:0000313" key="3">
    <source>
        <dbReference type="EMBL" id="CDX54067.1"/>
    </source>
</evidence>
<reference evidence="4 5" key="1">
    <citation type="submission" date="2014-08" db="EMBL/GenBank/DDBJ databases">
        <authorList>
            <person name="Moulin Lionel"/>
        </authorList>
    </citation>
    <scope>NUCLEOTIDE SEQUENCE [LARGE SCALE GENOMIC DNA]</scope>
</reference>